<evidence type="ECO:0000313" key="2">
    <source>
        <dbReference type="Proteomes" id="UP001056120"/>
    </source>
</evidence>
<keyword evidence="2" id="KW-1185">Reference proteome</keyword>
<name>A0ACB8XZM9_9ASTR</name>
<accession>A0ACB8XZM9</accession>
<comment type="caution">
    <text evidence="1">The sequence shown here is derived from an EMBL/GenBank/DDBJ whole genome shotgun (WGS) entry which is preliminary data.</text>
</comment>
<organism evidence="1 2">
    <name type="scientific">Smallanthus sonchifolius</name>
    <dbReference type="NCBI Taxonomy" id="185202"/>
    <lineage>
        <taxon>Eukaryota</taxon>
        <taxon>Viridiplantae</taxon>
        <taxon>Streptophyta</taxon>
        <taxon>Embryophyta</taxon>
        <taxon>Tracheophyta</taxon>
        <taxon>Spermatophyta</taxon>
        <taxon>Magnoliopsida</taxon>
        <taxon>eudicotyledons</taxon>
        <taxon>Gunneridae</taxon>
        <taxon>Pentapetalae</taxon>
        <taxon>asterids</taxon>
        <taxon>campanulids</taxon>
        <taxon>Asterales</taxon>
        <taxon>Asteraceae</taxon>
        <taxon>Asteroideae</taxon>
        <taxon>Heliantheae alliance</taxon>
        <taxon>Millerieae</taxon>
        <taxon>Smallanthus</taxon>
    </lineage>
</organism>
<dbReference type="EMBL" id="CM042046">
    <property type="protein sequence ID" value="KAI3676891.1"/>
    <property type="molecule type" value="Genomic_DNA"/>
</dbReference>
<reference evidence="2" key="1">
    <citation type="journal article" date="2022" name="Mol. Ecol. Resour.">
        <title>The genomes of chicory, endive, great burdock and yacon provide insights into Asteraceae palaeo-polyploidization history and plant inulin production.</title>
        <authorList>
            <person name="Fan W."/>
            <person name="Wang S."/>
            <person name="Wang H."/>
            <person name="Wang A."/>
            <person name="Jiang F."/>
            <person name="Liu H."/>
            <person name="Zhao H."/>
            <person name="Xu D."/>
            <person name="Zhang Y."/>
        </authorList>
    </citation>
    <scope>NUCLEOTIDE SEQUENCE [LARGE SCALE GENOMIC DNA]</scope>
    <source>
        <strain evidence="2">cv. Yunnan</strain>
    </source>
</reference>
<sequence>MGDFQTEFTVILVITLISTILIIWKLYKSSHADTHLPPTPFRLPVIGHLHLLAPSAHHAFHKLSMRHGPVFRVFLGSTPCVVVTSPEIAKQVFKVHENVFSDRPQNSSVDYMTYGGKGFIFAPYGSYFMFIKNITVSQLLNAKAGESVELEMLLGRMTNNVISRMVTGNRGSDEEDEAEDMMKIMAEVDKLYGRFNLSDHIWFCKNLDLQGLRKTAMDIRRRFDVVTERILKEHEEARKQNMETEVKDLLSILLEISEDESMEIKLTRENIKAFIMDIFLGGTDTAARTIEWALSELINHPNIMKKALEEIDQVVGKNRLLQESDIPNLPYLQQIVKETLRLHPAGPMTQRLAREDCIVGGYRIPAKTTIFINLWSLGRDPTYWESPLEFRPERFEDKQADCFTWKAGKYGDLTSVDMEEGIAISLPRANPLVCVPVA</sequence>
<reference evidence="1 2" key="2">
    <citation type="journal article" date="2022" name="Mol. Ecol. Resour.">
        <title>The genomes of chicory, endive, great burdock and yacon provide insights into Asteraceae paleo-polyploidization history and plant inulin production.</title>
        <authorList>
            <person name="Fan W."/>
            <person name="Wang S."/>
            <person name="Wang H."/>
            <person name="Wang A."/>
            <person name="Jiang F."/>
            <person name="Liu H."/>
            <person name="Zhao H."/>
            <person name="Xu D."/>
            <person name="Zhang Y."/>
        </authorList>
    </citation>
    <scope>NUCLEOTIDE SEQUENCE [LARGE SCALE GENOMIC DNA]</scope>
    <source>
        <strain evidence="2">cv. Yunnan</strain>
        <tissue evidence="1">Leaves</tissue>
    </source>
</reference>
<proteinExistence type="predicted"/>
<evidence type="ECO:0000313" key="1">
    <source>
        <dbReference type="EMBL" id="KAI3676891.1"/>
    </source>
</evidence>
<dbReference type="Proteomes" id="UP001056120">
    <property type="component" value="Linkage Group LG29"/>
</dbReference>
<protein>
    <submittedName>
        <fullName evidence="1">Uncharacterized protein</fullName>
    </submittedName>
</protein>
<gene>
    <name evidence="1" type="ORF">L1987_86505</name>
</gene>